<keyword evidence="2" id="KW-1185">Reference proteome</keyword>
<reference evidence="1" key="1">
    <citation type="submission" date="2023-04" db="EMBL/GenBank/DDBJ databases">
        <title>A chromosome-level genome assembly of the parasitoid wasp Eretmocerus hayati.</title>
        <authorList>
            <person name="Zhong Y."/>
            <person name="Liu S."/>
            <person name="Liu Y."/>
        </authorList>
    </citation>
    <scope>NUCLEOTIDE SEQUENCE</scope>
    <source>
        <strain evidence="1">ZJU_SS_LIU_2023</strain>
    </source>
</reference>
<proteinExistence type="predicted"/>
<sequence>MNDVPPHDFCIKSAVQQVLKTAAEEYRKENKFVPQTLLKLRWIFGSTLERALELYENKKVTIFVPESTRAPIKNNSACCFYEVKGQKSEIYTIFPNINFCSCLSFENQVLKDGDNFTCKHILAVCPNFMKFYWVE</sequence>
<organism evidence="1 2">
    <name type="scientific">Eretmocerus hayati</name>
    <dbReference type="NCBI Taxonomy" id="131215"/>
    <lineage>
        <taxon>Eukaryota</taxon>
        <taxon>Metazoa</taxon>
        <taxon>Ecdysozoa</taxon>
        <taxon>Arthropoda</taxon>
        <taxon>Hexapoda</taxon>
        <taxon>Insecta</taxon>
        <taxon>Pterygota</taxon>
        <taxon>Neoptera</taxon>
        <taxon>Endopterygota</taxon>
        <taxon>Hymenoptera</taxon>
        <taxon>Apocrita</taxon>
        <taxon>Proctotrupomorpha</taxon>
        <taxon>Chalcidoidea</taxon>
        <taxon>Aphelinidae</taxon>
        <taxon>Aphelininae</taxon>
        <taxon>Eretmocerus</taxon>
    </lineage>
</organism>
<protein>
    <submittedName>
        <fullName evidence="1">Uncharacterized protein</fullName>
    </submittedName>
</protein>
<name>A0ACC2P727_9HYME</name>
<dbReference type="EMBL" id="CM056742">
    <property type="protein sequence ID" value="KAJ8679079.1"/>
    <property type="molecule type" value="Genomic_DNA"/>
</dbReference>
<accession>A0ACC2P727</accession>
<comment type="caution">
    <text evidence="1">The sequence shown here is derived from an EMBL/GenBank/DDBJ whole genome shotgun (WGS) entry which is preliminary data.</text>
</comment>
<evidence type="ECO:0000313" key="1">
    <source>
        <dbReference type="EMBL" id="KAJ8679079.1"/>
    </source>
</evidence>
<evidence type="ECO:0000313" key="2">
    <source>
        <dbReference type="Proteomes" id="UP001239111"/>
    </source>
</evidence>
<gene>
    <name evidence="1" type="ORF">QAD02_014866</name>
</gene>
<dbReference type="Proteomes" id="UP001239111">
    <property type="component" value="Chromosome 2"/>
</dbReference>